<dbReference type="GO" id="GO:0043031">
    <property type="term" value="P:negative regulation of macrophage activation"/>
    <property type="evidence" value="ECO:0007669"/>
    <property type="project" value="InterPro"/>
</dbReference>
<dbReference type="InterPro" id="IPR003599">
    <property type="entry name" value="Ig_sub"/>
</dbReference>
<dbReference type="CDD" id="cd05846">
    <property type="entry name" value="IgV_1_MRC-OX-2_like"/>
    <property type="match status" value="1"/>
</dbReference>
<keyword evidence="7" id="KW-0325">Glycoprotein</keyword>
<dbReference type="InterPro" id="IPR036179">
    <property type="entry name" value="Ig-like_dom_sf"/>
</dbReference>
<dbReference type="InterPro" id="IPR047164">
    <property type="entry name" value="OX2G-like"/>
</dbReference>
<evidence type="ECO:0000313" key="13">
    <source>
        <dbReference type="Proteomes" id="UP000694400"/>
    </source>
</evidence>
<dbReference type="PANTHER" id="PTHR46841">
    <property type="entry name" value="OX-2 MEMBRANE GLYCOPROTEIN"/>
    <property type="match status" value="1"/>
</dbReference>
<evidence type="ECO:0000259" key="11">
    <source>
        <dbReference type="PROSITE" id="PS50835"/>
    </source>
</evidence>
<dbReference type="InterPro" id="IPR007110">
    <property type="entry name" value="Ig-like_dom"/>
</dbReference>
<feature type="region of interest" description="Disordered" evidence="9">
    <location>
        <begin position="410"/>
        <end position="454"/>
    </location>
</feature>
<protein>
    <recommendedName>
        <fullName evidence="11">Ig-like domain-containing protein</fullName>
    </recommendedName>
</protein>
<dbReference type="Ensembl" id="ENSAPLT00020016196.1">
    <property type="protein sequence ID" value="ENSAPLP00020015034.1"/>
    <property type="gene ID" value="ENSAPLG00020010908.1"/>
</dbReference>
<dbReference type="PROSITE" id="PS50835">
    <property type="entry name" value="IG_LIKE"/>
    <property type="match status" value="1"/>
</dbReference>
<feature type="region of interest" description="Disordered" evidence="9">
    <location>
        <begin position="317"/>
        <end position="393"/>
    </location>
</feature>
<keyword evidence="6" id="KW-1015">Disulfide bond</keyword>
<feature type="transmembrane region" description="Helical" evidence="10">
    <location>
        <begin position="288"/>
        <end position="311"/>
    </location>
</feature>
<keyword evidence="4 10" id="KW-1133">Transmembrane helix</keyword>
<sequence>MFAALFVDWFPQRSFEKQREIFHFLPCVCASLLPTEVREVASSQPMRSPTMLLPWGYWAGICLLLLCRGCRLEEAASGVKEAVKSESFIAAALGGEANIYCNFSLSLDVLQVTWQKRNGSSFQNVATYSKTYGLRLIESFHKKARFTTAALKASAITLQNLTFEDESCYRCIFNAFPDGSYSKDTCLNIQTISELTVEFESYPATKDLLTAVCSATGKPAPNITWLIDKDLYESPEIHYIQNPNGTVTVANRCTFSASHLHNLACLLDHPQGRKVKTLKGKKGKRKSIAIVVAFISVISTVLILFIIRLIYRKRKNMQKPRAPSTPAREKGLKQDVSEEAANLCTPKDQHTAYQNEVLTPGSQLRRRLPHEKRNLEETPRSSLSFTEEAESPDMCQREFAEMCDKELGCMPMAEHREATADGEPESGPDTAASQPSTGEPSAHQSPISTSPETQ</sequence>
<keyword evidence="3" id="KW-0732">Signal</keyword>
<dbReference type="Gene3D" id="2.60.40.10">
    <property type="entry name" value="Immunoglobulins"/>
    <property type="match status" value="2"/>
</dbReference>
<feature type="compositionally biased region" description="Basic and acidic residues" evidence="9">
    <location>
        <begin position="327"/>
        <end position="336"/>
    </location>
</feature>
<dbReference type="GO" id="GO:0030424">
    <property type="term" value="C:axon"/>
    <property type="evidence" value="ECO:0007669"/>
    <property type="project" value="TreeGrafter"/>
</dbReference>
<dbReference type="InterPro" id="IPR013162">
    <property type="entry name" value="CD80_C2-set"/>
</dbReference>
<name>A0A8B9T2J2_ANAPL</name>
<evidence type="ECO:0000256" key="5">
    <source>
        <dbReference type="ARBA" id="ARBA00023136"/>
    </source>
</evidence>
<evidence type="ECO:0000256" key="7">
    <source>
        <dbReference type="ARBA" id="ARBA00023180"/>
    </source>
</evidence>
<dbReference type="InterPro" id="IPR033321">
    <property type="entry name" value="CD200_Ig_V_dom"/>
</dbReference>
<dbReference type="GO" id="GO:0034113">
    <property type="term" value="P:heterotypic cell-cell adhesion"/>
    <property type="evidence" value="ECO:0007669"/>
    <property type="project" value="TreeGrafter"/>
</dbReference>
<dbReference type="AlphaFoldDB" id="A0A8B9T2J2"/>
<dbReference type="PANTHER" id="PTHR46841:SF10">
    <property type="entry name" value="CD200 MOLECULE LIKE 1-RELATED"/>
    <property type="match status" value="1"/>
</dbReference>
<keyword evidence="5 10" id="KW-0472">Membrane</keyword>
<dbReference type="InterPro" id="IPR013106">
    <property type="entry name" value="Ig_V-set"/>
</dbReference>
<evidence type="ECO:0000256" key="8">
    <source>
        <dbReference type="ARBA" id="ARBA00023319"/>
    </source>
</evidence>
<reference evidence="12" key="2">
    <citation type="submission" date="2025-08" db="UniProtKB">
        <authorList>
            <consortium name="Ensembl"/>
        </authorList>
    </citation>
    <scope>IDENTIFICATION</scope>
</reference>
<dbReference type="GO" id="GO:0050776">
    <property type="term" value="P:regulation of immune response"/>
    <property type="evidence" value="ECO:0007669"/>
    <property type="project" value="InterPro"/>
</dbReference>
<dbReference type="Pfam" id="PF08205">
    <property type="entry name" value="C2-set_2"/>
    <property type="match status" value="1"/>
</dbReference>
<dbReference type="InterPro" id="IPR013783">
    <property type="entry name" value="Ig-like_fold"/>
</dbReference>
<accession>A0A8B9T2J2</accession>
<organism evidence="12 13">
    <name type="scientific">Anas platyrhynchos</name>
    <name type="common">Mallard</name>
    <name type="synonym">Anas boschas</name>
    <dbReference type="NCBI Taxonomy" id="8839"/>
    <lineage>
        <taxon>Eukaryota</taxon>
        <taxon>Metazoa</taxon>
        <taxon>Chordata</taxon>
        <taxon>Craniata</taxon>
        <taxon>Vertebrata</taxon>
        <taxon>Euteleostomi</taxon>
        <taxon>Archelosauria</taxon>
        <taxon>Archosauria</taxon>
        <taxon>Dinosauria</taxon>
        <taxon>Saurischia</taxon>
        <taxon>Theropoda</taxon>
        <taxon>Coelurosauria</taxon>
        <taxon>Aves</taxon>
        <taxon>Neognathae</taxon>
        <taxon>Galloanserae</taxon>
        <taxon>Anseriformes</taxon>
        <taxon>Anatidae</taxon>
        <taxon>Anatinae</taxon>
        <taxon>Anas</taxon>
    </lineage>
</organism>
<proteinExistence type="predicted"/>
<evidence type="ECO:0000256" key="2">
    <source>
        <dbReference type="ARBA" id="ARBA00022692"/>
    </source>
</evidence>
<dbReference type="Pfam" id="PF07686">
    <property type="entry name" value="V-set"/>
    <property type="match status" value="1"/>
</dbReference>
<feature type="compositionally biased region" description="Polar residues" evidence="9">
    <location>
        <begin position="431"/>
        <end position="454"/>
    </location>
</feature>
<dbReference type="GO" id="GO:0150079">
    <property type="term" value="P:negative regulation of neuroinflammatory response"/>
    <property type="evidence" value="ECO:0007669"/>
    <property type="project" value="TreeGrafter"/>
</dbReference>
<feature type="compositionally biased region" description="Basic and acidic residues" evidence="9">
    <location>
        <begin position="410"/>
        <end position="419"/>
    </location>
</feature>
<dbReference type="Proteomes" id="UP000694400">
    <property type="component" value="Chromosome 1"/>
</dbReference>
<reference evidence="12" key="1">
    <citation type="submission" date="2019-08" db="EMBL/GenBank/DDBJ databases">
        <title>Three high-quality genomes provides insights into domestication of ducks.</title>
        <authorList>
            <person name="Hou Z.C."/>
            <person name="Zhu F."/>
            <person name="Yin Z.T."/>
            <person name="Zhang F."/>
        </authorList>
    </citation>
    <scope>NUCLEOTIDE SEQUENCE [LARGE SCALE GENOMIC DNA]</scope>
</reference>
<reference evidence="12" key="3">
    <citation type="submission" date="2025-09" db="UniProtKB">
        <authorList>
            <consortium name="Ensembl"/>
        </authorList>
    </citation>
    <scope>IDENTIFICATION</scope>
</reference>
<evidence type="ECO:0000256" key="10">
    <source>
        <dbReference type="SAM" id="Phobius"/>
    </source>
</evidence>
<dbReference type="SMART" id="SM00409">
    <property type="entry name" value="IG"/>
    <property type="match status" value="1"/>
</dbReference>
<dbReference type="GO" id="GO:0098632">
    <property type="term" value="F:cell-cell adhesion mediator activity"/>
    <property type="evidence" value="ECO:0007669"/>
    <property type="project" value="InterPro"/>
</dbReference>
<evidence type="ECO:0000256" key="6">
    <source>
        <dbReference type="ARBA" id="ARBA00023157"/>
    </source>
</evidence>
<dbReference type="SUPFAM" id="SSF48726">
    <property type="entry name" value="Immunoglobulin"/>
    <property type="match status" value="2"/>
</dbReference>
<keyword evidence="2 10" id="KW-0812">Transmembrane</keyword>
<feature type="compositionally biased region" description="Polar residues" evidence="9">
    <location>
        <begin position="351"/>
        <end position="362"/>
    </location>
</feature>
<comment type="subcellular location">
    <subcellularLocation>
        <location evidence="1">Membrane</location>
        <topology evidence="1">Single-pass membrane protein</topology>
    </subcellularLocation>
</comment>
<feature type="domain" description="Ig-like" evidence="11">
    <location>
        <begin position="94"/>
        <end position="188"/>
    </location>
</feature>
<evidence type="ECO:0000256" key="9">
    <source>
        <dbReference type="SAM" id="MobiDB-lite"/>
    </source>
</evidence>
<evidence type="ECO:0000256" key="3">
    <source>
        <dbReference type="ARBA" id="ARBA00022729"/>
    </source>
</evidence>
<dbReference type="GO" id="GO:0043025">
    <property type="term" value="C:neuronal cell body"/>
    <property type="evidence" value="ECO:0007669"/>
    <property type="project" value="TreeGrafter"/>
</dbReference>
<dbReference type="GO" id="GO:0016020">
    <property type="term" value="C:membrane"/>
    <property type="evidence" value="ECO:0007669"/>
    <property type="project" value="UniProtKB-SubCell"/>
</dbReference>
<dbReference type="GO" id="GO:0009986">
    <property type="term" value="C:cell surface"/>
    <property type="evidence" value="ECO:0007669"/>
    <property type="project" value="TreeGrafter"/>
</dbReference>
<evidence type="ECO:0000313" key="12">
    <source>
        <dbReference type="Ensembl" id="ENSAPLP00020015034.1"/>
    </source>
</evidence>
<keyword evidence="8" id="KW-0393">Immunoglobulin domain</keyword>
<evidence type="ECO:0000256" key="1">
    <source>
        <dbReference type="ARBA" id="ARBA00004167"/>
    </source>
</evidence>
<evidence type="ECO:0000256" key="4">
    <source>
        <dbReference type="ARBA" id="ARBA00022989"/>
    </source>
</evidence>